<evidence type="ECO:0000313" key="3">
    <source>
        <dbReference type="Proteomes" id="UP001295684"/>
    </source>
</evidence>
<dbReference type="Proteomes" id="UP001295684">
    <property type="component" value="Unassembled WGS sequence"/>
</dbReference>
<keyword evidence="1" id="KW-0732">Signal</keyword>
<comment type="caution">
    <text evidence="2">The sequence shown here is derived from an EMBL/GenBank/DDBJ whole genome shotgun (WGS) entry which is preliminary data.</text>
</comment>
<reference evidence="2" key="1">
    <citation type="submission" date="2023-07" db="EMBL/GenBank/DDBJ databases">
        <authorList>
            <consortium name="AG Swart"/>
            <person name="Singh M."/>
            <person name="Singh A."/>
            <person name="Seah K."/>
            <person name="Emmerich C."/>
        </authorList>
    </citation>
    <scope>NUCLEOTIDE SEQUENCE</scope>
    <source>
        <strain evidence="2">DP1</strain>
    </source>
</reference>
<proteinExistence type="predicted"/>
<feature type="signal peptide" evidence="1">
    <location>
        <begin position="1"/>
        <end position="24"/>
    </location>
</feature>
<protein>
    <submittedName>
        <fullName evidence="2">Uncharacterized protein</fullName>
    </submittedName>
</protein>
<gene>
    <name evidence="2" type="ORF">ECRASSUSDP1_LOCUS13458</name>
</gene>
<organism evidence="2 3">
    <name type="scientific">Euplotes crassus</name>
    <dbReference type="NCBI Taxonomy" id="5936"/>
    <lineage>
        <taxon>Eukaryota</taxon>
        <taxon>Sar</taxon>
        <taxon>Alveolata</taxon>
        <taxon>Ciliophora</taxon>
        <taxon>Intramacronucleata</taxon>
        <taxon>Spirotrichea</taxon>
        <taxon>Hypotrichia</taxon>
        <taxon>Euplotida</taxon>
        <taxon>Euplotidae</taxon>
        <taxon>Moneuplotes</taxon>
    </lineage>
</organism>
<evidence type="ECO:0000256" key="1">
    <source>
        <dbReference type="SAM" id="SignalP"/>
    </source>
</evidence>
<evidence type="ECO:0000313" key="2">
    <source>
        <dbReference type="EMBL" id="CAI2372130.1"/>
    </source>
</evidence>
<dbReference type="EMBL" id="CAMPGE010013391">
    <property type="protein sequence ID" value="CAI2372130.1"/>
    <property type="molecule type" value="Genomic_DNA"/>
</dbReference>
<keyword evidence="3" id="KW-1185">Reference proteome</keyword>
<name>A0AAD1XES2_EUPCR</name>
<feature type="chain" id="PRO_5042103942" evidence="1">
    <location>
        <begin position="25"/>
        <end position="312"/>
    </location>
</feature>
<accession>A0AAD1XES2</accession>
<sequence length="312" mass="36457">MNYLQILVLAFGILALSTSKTTDAQRSQFACGFMSEIPSDKIEKMQVRLAKEEISSDITVALNDLTLGNFSNIQDPAFDLYQRWQKTAKIPYKIDRVIEDSSFHIGPKLKEIKAQYKTYIDSGDYYNAGKLLFHNLEILFKLKRMDRYNYVLDYVRFFNGFLRATLTTEIEKVQYCLNDADVIYSDIDTIIREFMINFDIDNLTVHVSKLIKDMPNAIKDCPQLTIDFPKVFTKWIKKLVDIRSIPVMIFKAALNYRQRIWKAANALVYNWRSLNFEQSGFECGSLPHIVFDLCTMPKKDKFNDIKYYLPRV</sequence>
<dbReference type="AlphaFoldDB" id="A0AAD1XES2"/>